<evidence type="ECO:0000256" key="1">
    <source>
        <dbReference type="SAM" id="MobiDB-lite"/>
    </source>
</evidence>
<protein>
    <submittedName>
        <fullName evidence="2">Uncharacterized protein</fullName>
    </submittedName>
</protein>
<dbReference type="AlphaFoldDB" id="A0A382LBT6"/>
<proteinExistence type="predicted"/>
<feature type="region of interest" description="Disordered" evidence="1">
    <location>
        <begin position="1"/>
        <end position="32"/>
    </location>
</feature>
<gene>
    <name evidence="2" type="ORF">METZ01_LOCUS287142</name>
</gene>
<sequence>MGQVGRRRGVVERQQHAPVEQAQGPAHPGGGVILQRDPGAVDRVGQADHVDRLPHHLDEALISDTDPDLVPGAVERREHTEGQVVEQFVGHDHPRDRTVRQVGEPLDTRRKALT</sequence>
<feature type="region of interest" description="Disordered" evidence="1">
    <location>
        <begin position="92"/>
        <end position="114"/>
    </location>
</feature>
<evidence type="ECO:0000313" key="2">
    <source>
        <dbReference type="EMBL" id="SVC34288.1"/>
    </source>
</evidence>
<accession>A0A382LBT6</accession>
<dbReference type="EMBL" id="UINC01086121">
    <property type="protein sequence ID" value="SVC34288.1"/>
    <property type="molecule type" value="Genomic_DNA"/>
</dbReference>
<organism evidence="2">
    <name type="scientific">marine metagenome</name>
    <dbReference type="NCBI Taxonomy" id="408172"/>
    <lineage>
        <taxon>unclassified sequences</taxon>
        <taxon>metagenomes</taxon>
        <taxon>ecological metagenomes</taxon>
    </lineage>
</organism>
<reference evidence="2" key="1">
    <citation type="submission" date="2018-05" db="EMBL/GenBank/DDBJ databases">
        <authorList>
            <person name="Lanie J.A."/>
            <person name="Ng W.-L."/>
            <person name="Kazmierczak K.M."/>
            <person name="Andrzejewski T.M."/>
            <person name="Davidsen T.M."/>
            <person name="Wayne K.J."/>
            <person name="Tettelin H."/>
            <person name="Glass J.I."/>
            <person name="Rusch D."/>
            <person name="Podicherti R."/>
            <person name="Tsui H.-C.T."/>
            <person name="Winkler M.E."/>
        </authorList>
    </citation>
    <scope>NUCLEOTIDE SEQUENCE</scope>
</reference>
<name>A0A382LBT6_9ZZZZ</name>